<name>A0ABV9RB43_9MICO</name>
<feature type="chain" id="PRO_5045456585" description="Secreted protein" evidence="1">
    <location>
        <begin position="26"/>
        <end position="151"/>
    </location>
</feature>
<reference evidence="3" key="1">
    <citation type="journal article" date="2019" name="Int. J. Syst. Evol. Microbiol.">
        <title>The Global Catalogue of Microorganisms (GCM) 10K type strain sequencing project: providing services to taxonomists for standard genome sequencing and annotation.</title>
        <authorList>
            <consortium name="The Broad Institute Genomics Platform"/>
            <consortium name="The Broad Institute Genome Sequencing Center for Infectious Disease"/>
            <person name="Wu L."/>
            <person name="Ma J."/>
        </authorList>
    </citation>
    <scope>NUCLEOTIDE SEQUENCE [LARGE SCALE GENOMIC DNA]</scope>
    <source>
        <strain evidence="3">CGMCC 1.12192</strain>
    </source>
</reference>
<organism evidence="2 3">
    <name type="scientific">Agromyces aurantiacus</name>
    <dbReference type="NCBI Taxonomy" id="165814"/>
    <lineage>
        <taxon>Bacteria</taxon>
        <taxon>Bacillati</taxon>
        <taxon>Actinomycetota</taxon>
        <taxon>Actinomycetes</taxon>
        <taxon>Micrococcales</taxon>
        <taxon>Microbacteriaceae</taxon>
        <taxon>Agromyces</taxon>
    </lineage>
</organism>
<dbReference type="Proteomes" id="UP001595960">
    <property type="component" value="Unassembled WGS sequence"/>
</dbReference>
<gene>
    <name evidence="2" type="ORF">ACFPER_17695</name>
</gene>
<dbReference type="EMBL" id="JBHSJC010000003">
    <property type="protein sequence ID" value="MFC4830632.1"/>
    <property type="molecule type" value="Genomic_DNA"/>
</dbReference>
<feature type="signal peptide" evidence="1">
    <location>
        <begin position="1"/>
        <end position="25"/>
    </location>
</feature>
<dbReference type="PROSITE" id="PS51257">
    <property type="entry name" value="PROKAR_LIPOPROTEIN"/>
    <property type="match status" value="1"/>
</dbReference>
<evidence type="ECO:0000256" key="1">
    <source>
        <dbReference type="SAM" id="SignalP"/>
    </source>
</evidence>
<evidence type="ECO:0008006" key="4">
    <source>
        <dbReference type="Google" id="ProtNLM"/>
    </source>
</evidence>
<protein>
    <recommendedName>
        <fullName evidence="4">Secreted protein</fullName>
    </recommendedName>
</protein>
<proteinExistence type="predicted"/>
<accession>A0ABV9RB43</accession>
<comment type="caution">
    <text evidence="2">The sequence shown here is derived from an EMBL/GenBank/DDBJ whole genome shotgun (WGS) entry which is preliminary data.</text>
</comment>
<evidence type="ECO:0000313" key="2">
    <source>
        <dbReference type="EMBL" id="MFC4830632.1"/>
    </source>
</evidence>
<dbReference type="RefSeq" id="WP_204395134.1">
    <property type="nucleotide sequence ID" value="NZ_JAFBBW010000001.1"/>
</dbReference>
<keyword evidence="1" id="KW-0732">Signal</keyword>
<sequence length="151" mass="15005">MPEPRIRGRAAALLPLAALTAALLAGCAGNPVQDLVDRTVEDAVEGATGGDVELSGDLPADFPESVPVIDGTIELAGGTGSSAEGWVVVLSSPSSDPLADATTALTGAGFTQDATLSGESAGGSVYTDGEYLVVLAGDETTVTYTVMPAPR</sequence>
<evidence type="ECO:0000313" key="3">
    <source>
        <dbReference type="Proteomes" id="UP001595960"/>
    </source>
</evidence>
<keyword evidence="3" id="KW-1185">Reference proteome</keyword>